<reference evidence="1 2" key="1">
    <citation type="submission" date="2013-11" db="EMBL/GenBank/DDBJ databases">
        <title>The Genome Sequence of Phytophthora parasitica P1976.</title>
        <authorList>
            <consortium name="The Broad Institute Genomics Platform"/>
            <person name="Russ C."/>
            <person name="Tyler B."/>
            <person name="Panabieres F."/>
            <person name="Shan W."/>
            <person name="Tripathy S."/>
            <person name="Grunwald N."/>
            <person name="Machado M."/>
            <person name="Johnson C.S."/>
            <person name="Walker B."/>
            <person name="Young S."/>
            <person name="Zeng Q."/>
            <person name="Gargeya S."/>
            <person name="Fitzgerald M."/>
            <person name="Haas B."/>
            <person name="Abouelleil A."/>
            <person name="Allen A.W."/>
            <person name="Alvarado L."/>
            <person name="Arachchi H.M."/>
            <person name="Berlin A.M."/>
            <person name="Chapman S.B."/>
            <person name="Gainer-Dewar J."/>
            <person name="Goldberg J."/>
            <person name="Griggs A."/>
            <person name="Gujja S."/>
            <person name="Hansen M."/>
            <person name="Howarth C."/>
            <person name="Imamovic A."/>
            <person name="Ireland A."/>
            <person name="Larimer J."/>
            <person name="McCowan C."/>
            <person name="Murphy C."/>
            <person name="Pearson M."/>
            <person name="Poon T.W."/>
            <person name="Priest M."/>
            <person name="Roberts A."/>
            <person name="Saif S."/>
            <person name="Shea T."/>
            <person name="Sisk P."/>
            <person name="Sykes S."/>
            <person name="Wortman J."/>
            <person name="Nusbaum C."/>
            <person name="Birren B."/>
        </authorList>
    </citation>
    <scope>NUCLEOTIDE SEQUENCE [LARGE SCALE GENOMIC DNA]</scope>
    <source>
        <strain evidence="1 2">P1976</strain>
    </source>
</reference>
<evidence type="ECO:0000313" key="1">
    <source>
        <dbReference type="EMBL" id="ETO67618.1"/>
    </source>
</evidence>
<name>A0A080ZLV7_PHYNI</name>
<dbReference type="EMBL" id="ANJA01002875">
    <property type="protein sequence ID" value="ETO67618.1"/>
    <property type="molecule type" value="Genomic_DNA"/>
</dbReference>
<dbReference type="Proteomes" id="UP000028582">
    <property type="component" value="Unassembled WGS sequence"/>
</dbReference>
<sequence length="156" mass="17574">MERKLDPYTLLLLAIKKQVFIDVQVAEMINSAKQDIHTGSIASKMEEAQFLKWSKDGNSDEGLSKRLGLNKAGDNLFESPMWGTWSVYVESLLKDPYGSLVLVLKRTGSHEVDAVRMVNTAKLDSRTKSIAENMEELQFQKWLADGKKPRGNLQST</sequence>
<gene>
    <name evidence="1" type="ORF">F444_15477</name>
</gene>
<evidence type="ECO:0008006" key="3">
    <source>
        <dbReference type="Google" id="ProtNLM"/>
    </source>
</evidence>
<evidence type="ECO:0000313" key="2">
    <source>
        <dbReference type="Proteomes" id="UP000028582"/>
    </source>
</evidence>
<organism evidence="1 2">
    <name type="scientific">Phytophthora nicotianae P1976</name>
    <dbReference type="NCBI Taxonomy" id="1317066"/>
    <lineage>
        <taxon>Eukaryota</taxon>
        <taxon>Sar</taxon>
        <taxon>Stramenopiles</taxon>
        <taxon>Oomycota</taxon>
        <taxon>Peronosporomycetes</taxon>
        <taxon>Peronosporales</taxon>
        <taxon>Peronosporaceae</taxon>
        <taxon>Phytophthora</taxon>
    </lineage>
</organism>
<accession>A0A080ZLV7</accession>
<proteinExistence type="predicted"/>
<protein>
    <recommendedName>
        <fullName evidence="3">RxLR effector protein</fullName>
    </recommendedName>
</protein>
<comment type="caution">
    <text evidence="1">The sequence shown here is derived from an EMBL/GenBank/DDBJ whole genome shotgun (WGS) entry which is preliminary data.</text>
</comment>
<dbReference type="AlphaFoldDB" id="A0A080ZLV7"/>